<dbReference type="GO" id="GO:0005275">
    <property type="term" value="F:amine transmembrane transporter activity"/>
    <property type="evidence" value="ECO:0007669"/>
    <property type="project" value="TreeGrafter"/>
</dbReference>
<reference evidence="7 8" key="1">
    <citation type="submission" date="2017-11" db="EMBL/GenBank/DDBJ databases">
        <title>Draft Genome Sequence of Lactobacillus curieae NBRC 111893 isolated from Koso, a Japanese sugar-Vegetable Fermented Beverage.</title>
        <authorList>
            <person name="Chiou T.Y."/>
            <person name="Oshima K."/>
            <person name="Suda W."/>
            <person name="Hattori M."/>
            <person name="Takahashi T."/>
        </authorList>
    </citation>
    <scope>NUCLEOTIDE SEQUENCE [LARGE SCALE GENOMIC DNA]</scope>
    <source>
        <strain evidence="7 8">NBRC111893</strain>
    </source>
</reference>
<keyword evidence="8" id="KW-1185">Reference proteome</keyword>
<gene>
    <name evidence="7" type="ORF">NBRC111893_1364</name>
</gene>
<keyword evidence="3" id="KW-1003">Cell membrane</keyword>
<dbReference type="PROSITE" id="PS51257">
    <property type="entry name" value="PROKAR_LIPOPROTEIN"/>
    <property type="match status" value="1"/>
</dbReference>
<evidence type="ECO:0000256" key="4">
    <source>
        <dbReference type="ARBA" id="ARBA00023136"/>
    </source>
</evidence>
<dbReference type="PANTHER" id="PTHR47737">
    <property type="entry name" value="GLYCINE BETAINE/PROLINE BETAINE TRANSPORT SYSTEM PERMEASE PROTEIN PROW"/>
    <property type="match status" value="1"/>
</dbReference>
<dbReference type="GO" id="GO:0031460">
    <property type="term" value="P:glycine betaine transport"/>
    <property type="evidence" value="ECO:0007669"/>
    <property type="project" value="TreeGrafter"/>
</dbReference>
<dbReference type="AlphaFoldDB" id="A0A401FLS8"/>
<evidence type="ECO:0000313" key="7">
    <source>
        <dbReference type="EMBL" id="GAY73218.1"/>
    </source>
</evidence>
<feature type="domain" description="ABC-type glycine betaine transport system substrate-binding" evidence="6">
    <location>
        <begin position="202"/>
        <end position="304"/>
    </location>
</feature>
<proteinExistence type="predicted"/>
<evidence type="ECO:0000256" key="1">
    <source>
        <dbReference type="ARBA" id="ARBA00004236"/>
    </source>
</evidence>
<name>A0A401FLS8_9LACO</name>
<evidence type="ECO:0000313" key="8">
    <source>
        <dbReference type="Proteomes" id="UP000286974"/>
    </source>
</evidence>
<dbReference type="Gene3D" id="3.10.105.10">
    <property type="entry name" value="Dipeptide-binding Protein, Domain 3"/>
    <property type="match status" value="1"/>
</dbReference>
<feature type="signal peptide" evidence="5">
    <location>
        <begin position="1"/>
        <end position="25"/>
    </location>
</feature>
<dbReference type="SUPFAM" id="SSF53850">
    <property type="entry name" value="Periplasmic binding protein-like II"/>
    <property type="match status" value="2"/>
</dbReference>
<dbReference type="Gene3D" id="3.40.190.100">
    <property type="entry name" value="Glycine betaine-binding periplasmic protein, domain 2"/>
    <property type="match status" value="1"/>
</dbReference>
<comment type="caution">
    <text evidence="7">The sequence shown here is derived from an EMBL/GenBank/DDBJ whole genome shotgun (WGS) entry which is preliminary data.</text>
</comment>
<evidence type="ECO:0000256" key="2">
    <source>
        <dbReference type="ARBA" id="ARBA00022448"/>
    </source>
</evidence>
<dbReference type="STRING" id="1138822.PL11_006725"/>
<dbReference type="PANTHER" id="PTHR47737:SF1">
    <property type="entry name" value="GLYCINE BETAINE_PROLINE BETAINE TRANSPORT SYSTEM PERMEASE PROTEIN PROW"/>
    <property type="match status" value="1"/>
</dbReference>
<evidence type="ECO:0000259" key="6">
    <source>
        <dbReference type="Pfam" id="PF04069"/>
    </source>
</evidence>
<keyword evidence="2" id="KW-0813">Transport</keyword>
<dbReference type="Pfam" id="PF04069">
    <property type="entry name" value="OpuAC"/>
    <property type="match status" value="2"/>
</dbReference>
<keyword evidence="4" id="KW-0472">Membrane</keyword>
<dbReference type="GO" id="GO:0015871">
    <property type="term" value="P:choline transport"/>
    <property type="evidence" value="ECO:0007669"/>
    <property type="project" value="TreeGrafter"/>
</dbReference>
<dbReference type="GO" id="GO:0015226">
    <property type="term" value="F:carnitine transmembrane transporter activity"/>
    <property type="evidence" value="ECO:0007669"/>
    <property type="project" value="TreeGrafter"/>
</dbReference>
<feature type="chain" id="PRO_5039640322" evidence="5">
    <location>
        <begin position="26"/>
        <end position="304"/>
    </location>
</feature>
<keyword evidence="5" id="KW-0732">Signal</keyword>
<dbReference type="InterPro" id="IPR007210">
    <property type="entry name" value="ABC_Gly_betaine_transp_sub-bd"/>
</dbReference>
<dbReference type="Proteomes" id="UP000286974">
    <property type="component" value="Unassembled WGS sequence"/>
</dbReference>
<feature type="domain" description="ABC-type glycine betaine transport system substrate-binding" evidence="6">
    <location>
        <begin position="32"/>
        <end position="183"/>
    </location>
</feature>
<organism evidence="7 8">
    <name type="scientific">Lentilactobacillus kosonis</name>
    <dbReference type="NCBI Taxonomy" id="2810561"/>
    <lineage>
        <taxon>Bacteria</taxon>
        <taxon>Bacillati</taxon>
        <taxon>Bacillota</taxon>
        <taxon>Bacilli</taxon>
        <taxon>Lactobacillales</taxon>
        <taxon>Lactobacillaceae</taxon>
        <taxon>Lentilactobacillus</taxon>
    </lineage>
</organism>
<evidence type="ECO:0000256" key="3">
    <source>
        <dbReference type="ARBA" id="ARBA00022475"/>
    </source>
</evidence>
<dbReference type="EMBL" id="BEXA01000003">
    <property type="protein sequence ID" value="GAY73218.1"/>
    <property type="molecule type" value="Genomic_DNA"/>
</dbReference>
<comment type="subcellular location">
    <subcellularLocation>
        <location evidence="1">Cell membrane</location>
    </subcellularLocation>
</comment>
<protein>
    <submittedName>
        <fullName evidence="7">Glycine betaine ABC transport system, glycine betaine-binding protein OpuAC</fullName>
    </submittedName>
</protein>
<dbReference type="GO" id="GO:0043190">
    <property type="term" value="C:ATP-binding cassette (ABC) transporter complex"/>
    <property type="evidence" value="ECO:0007669"/>
    <property type="project" value="InterPro"/>
</dbReference>
<accession>A0A401FLS8</accession>
<evidence type="ECO:0000256" key="5">
    <source>
        <dbReference type="SAM" id="SignalP"/>
    </source>
</evidence>
<sequence length="304" mass="34017">MVTILKKITKLTTFLALGILAVVLAGCSSQVAKYNPKESIGKQVNYTITGIDAGAGIMASTQNVIKDYGLDKNNWQLQTSSTAAMTSTLDKDYQKKLPIIITGWTPHWMFTKYKLKFLKDPKNVYGKAEDIHTITRKNLKQDKPEAYEMLDRFYWTPAQMSSVMIKVNNGEEPAKAAKAWIKNNPKQVAEWTKGIKHVHNQSIKMTYVAWDSEIASTNVVAEVLKSLGYKVTIQAMEMQPMWASVAGNDADAMVSAWLPNTSAVFYKDYRSQIDDLGINLRGAKVGLAVPYYMTNVNSIEDLKK</sequence>